<proteinExistence type="predicted"/>
<dbReference type="Proteomes" id="UP000026915">
    <property type="component" value="Chromosome 2"/>
</dbReference>
<gene>
    <name evidence="2" type="ORF">TCM_009123</name>
</gene>
<keyword evidence="3" id="KW-1185">Reference proteome</keyword>
<protein>
    <submittedName>
        <fullName evidence="2">Uncharacterized protein</fullName>
    </submittedName>
</protein>
<dbReference type="AlphaFoldDB" id="A0A061E4L6"/>
<dbReference type="EMBL" id="CM001880">
    <property type="protein sequence ID" value="EOX99974.1"/>
    <property type="molecule type" value="Genomic_DNA"/>
</dbReference>
<organism evidence="2 3">
    <name type="scientific">Theobroma cacao</name>
    <name type="common">Cacao</name>
    <name type="synonym">Cocoa</name>
    <dbReference type="NCBI Taxonomy" id="3641"/>
    <lineage>
        <taxon>Eukaryota</taxon>
        <taxon>Viridiplantae</taxon>
        <taxon>Streptophyta</taxon>
        <taxon>Embryophyta</taxon>
        <taxon>Tracheophyta</taxon>
        <taxon>Spermatophyta</taxon>
        <taxon>Magnoliopsida</taxon>
        <taxon>eudicotyledons</taxon>
        <taxon>Gunneridae</taxon>
        <taxon>Pentapetalae</taxon>
        <taxon>rosids</taxon>
        <taxon>malvids</taxon>
        <taxon>Malvales</taxon>
        <taxon>Malvaceae</taxon>
        <taxon>Byttnerioideae</taxon>
        <taxon>Theobroma</taxon>
    </lineage>
</organism>
<keyword evidence="1" id="KW-0472">Membrane</keyword>
<dbReference type="InParanoid" id="A0A061E4L6"/>
<feature type="transmembrane region" description="Helical" evidence="1">
    <location>
        <begin position="55"/>
        <end position="78"/>
    </location>
</feature>
<evidence type="ECO:0000313" key="2">
    <source>
        <dbReference type="EMBL" id="EOX99974.1"/>
    </source>
</evidence>
<evidence type="ECO:0000313" key="3">
    <source>
        <dbReference type="Proteomes" id="UP000026915"/>
    </source>
</evidence>
<name>A0A061E4L6_THECC</name>
<sequence length="146" mass="17324">MYPRVYWLVCHKFFSNQANLCCHKTFLLIINSFSKITQAKSKNPYLSLLESPKPILFFLSHFFFILSPFLQLISSIFFPKVKMAWKLENGVRRMEEKKKYLVVGDKSQPWDKDKESKLHLEVLTNLMEKLSFCPLRIDPMRCAQIK</sequence>
<reference evidence="2 3" key="1">
    <citation type="journal article" date="2013" name="Genome Biol.">
        <title>The genome sequence of the most widely cultivated cacao type and its use to identify candidate genes regulating pod color.</title>
        <authorList>
            <person name="Motamayor J.C."/>
            <person name="Mockaitis K."/>
            <person name="Schmutz J."/>
            <person name="Haiminen N."/>
            <person name="Iii D.L."/>
            <person name="Cornejo O."/>
            <person name="Findley S.D."/>
            <person name="Zheng P."/>
            <person name="Utro F."/>
            <person name="Royaert S."/>
            <person name="Saski C."/>
            <person name="Jenkins J."/>
            <person name="Podicheti R."/>
            <person name="Zhao M."/>
            <person name="Scheffler B.E."/>
            <person name="Stack J.C."/>
            <person name="Feltus F.A."/>
            <person name="Mustiga G.M."/>
            <person name="Amores F."/>
            <person name="Phillips W."/>
            <person name="Marelli J.P."/>
            <person name="May G.D."/>
            <person name="Shapiro H."/>
            <person name="Ma J."/>
            <person name="Bustamante C.D."/>
            <person name="Schnell R.J."/>
            <person name="Main D."/>
            <person name="Gilbert D."/>
            <person name="Parida L."/>
            <person name="Kuhn D.N."/>
        </authorList>
    </citation>
    <scope>NUCLEOTIDE SEQUENCE [LARGE SCALE GENOMIC DNA]</scope>
    <source>
        <strain evidence="3">cv. Matina 1-6</strain>
    </source>
</reference>
<evidence type="ECO:0000256" key="1">
    <source>
        <dbReference type="SAM" id="Phobius"/>
    </source>
</evidence>
<dbReference type="Gramene" id="EOX99974">
    <property type="protein sequence ID" value="EOX99974"/>
    <property type="gene ID" value="TCM_009123"/>
</dbReference>
<accession>A0A061E4L6</accession>
<dbReference type="HOGENOM" id="CLU_1780792_0_0_1"/>
<keyword evidence="1" id="KW-0812">Transmembrane</keyword>
<keyword evidence="1" id="KW-1133">Transmembrane helix</keyword>